<name>A0A5S5C4M7_9FLAO</name>
<organism evidence="2 3">
    <name type="scientific">Aquimarina intermedia</name>
    <dbReference type="NCBI Taxonomy" id="350814"/>
    <lineage>
        <taxon>Bacteria</taxon>
        <taxon>Pseudomonadati</taxon>
        <taxon>Bacteroidota</taxon>
        <taxon>Flavobacteriia</taxon>
        <taxon>Flavobacteriales</taxon>
        <taxon>Flavobacteriaceae</taxon>
        <taxon>Aquimarina</taxon>
    </lineage>
</organism>
<evidence type="ECO:0000256" key="1">
    <source>
        <dbReference type="SAM" id="SignalP"/>
    </source>
</evidence>
<dbReference type="Proteomes" id="UP000324376">
    <property type="component" value="Unassembled WGS sequence"/>
</dbReference>
<dbReference type="RefSeq" id="WP_148782662.1">
    <property type="nucleotide sequence ID" value="NZ_VNHU01000005.1"/>
</dbReference>
<reference evidence="2 3" key="1">
    <citation type="submission" date="2019-07" db="EMBL/GenBank/DDBJ databases">
        <title>Genomic Encyclopedia of Archaeal and Bacterial Type Strains, Phase II (KMG-II): from individual species to whole genera.</title>
        <authorList>
            <person name="Goeker M."/>
        </authorList>
    </citation>
    <scope>NUCLEOTIDE SEQUENCE [LARGE SCALE GENOMIC DNA]</scope>
    <source>
        <strain evidence="2 3">DSM 17527</strain>
    </source>
</reference>
<dbReference type="PANTHER" id="PTHR37841">
    <property type="entry name" value="GLR2918 PROTEIN"/>
    <property type="match status" value="1"/>
</dbReference>
<gene>
    <name evidence="2" type="ORF">BD809_105145</name>
</gene>
<keyword evidence="1" id="KW-0732">Signal</keyword>
<dbReference type="EMBL" id="VNHU01000005">
    <property type="protein sequence ID" value="TYP73558.1"/>
    <property type="molecule type" value="Genomic_DNA"/>
</dbReference>
<dbReference type="AlphaFoldDB" id="A0A5S5C4M7"/>
<dbReference type="Pfam" id="PF14903">
    <property type="entry name" value="WG_beta_rep"/>
    <property type="match status" value="2"/>
</dbReference>
<evidence type="ECO:0000313" key="3">
    <source>
        <dbReference type="Proteomes" id="UP000324376"/>
    </source>
</evidence>
<accession>A0A5S5C4M7</accession>
<feature type="chain" id="PRO_5024385608" evidence="1">
    <location>
        <begin position="19"/>
        <end position="214"/>
    </location>
</feature>
<evidence type="ECO:0000313" key="2">
    <source>
        <dbReference type="EMBL" id="TYP73558.1"/>
    </source>
</evidence>
<dbReference type="OrthoDB" id="5464673at2"/>
<dbReference type="InterPro" id="IPR032774">
    <property type="entry name" value="WG_beta_rep"/>
</dbReference>
<keyword evidence="3" id="KW-1185">Reference proteome</keyword>
<sequence length="214" mass="24357">MKTSHILFGLLLSCFAFAPAQTIDNLETITPFHEDLAAIQKGDSWAFVDKTGSIVIPYRKDYVWNEESDLRLGEDIHTIKYPYFSDKRCLIQKEKDGVIYYGYIDTSGTVIIPPQFLNATTFANGKAIVLKLTKKQLGTNDLLGKEMVSYSYDEVIIDNLGNAIEHVSGPEHLVFTKSKLRKRPRIYSHFISDDLLAVKQKNNTWKLHRIAANE</sequence>
<dbReference type="PANTHER" id="PTHR37841:SF1">
    <property type="entry name" value="DUF3298 DOMAIN-CONTAINING PROTEIN"/>
    <property type="match status" value="1"/>
</dbReference>
<protein>
    <submittedName>
        <fullName evidence="2">WG repeat protein</fullName>
    </submittedName>
</protein>
<feature type="signal peptide" evidence="1">
    <location>
        <begin position="1"/>
        <end position="18"/>
    </location>
</feature>
<proteinExistence type="predicted"/>
<comment type="caution">
    <text evidence="2">The sequence shown here is derived from an EMBL/GenBank/DDBJ whole genome shotgun (WGS) entry which is preliminary data.</text>
</comment>